<feature type="transmembrane region" description="Helical" evidence="1">
    <location>
        <begin position="221"/>
        <end position="242"/>
    </location>
</feature>
<reference evidence="2" key="1">
    <citation type="journal article" date="2014" name="Int. J. Syst. Evol. Microbiol.">
        <title>Complete genome sequence of Corynebacterium casei LMG S-19264T (=DSM 44701T), isolated from a smear-ripened cheese.</title>
        <authorList>
            <consortium name="US DOE Joint Genome Institute (JGI-PGF)"/>
            <person name="Walter F."/>
            <person name="Albersmeier A."/>
            <person name="Kalinowski J."/>
            <person name="Ruckert C."/>
        </authorList>
    </citation>
    <scope>NUCLEOTIDE SEQUENCE</scope>
    <source>
        <strain evidence="2">CGMCC 1.10998</strain>
    </source>
</reference>
<keyword evidence="3" id="KW-1185">Reference proteome</keyword>
<dbReference type="EMBL" id="BMED01000001">
    <property type="protein sequence ID" value="GGC68093.1"/>
    <property type="molecule type" value="Genomic_DNA"/>
</dbReference>
<dbReference type="PANTHER" id="PTHR37314">
    <property type="entry name" value="SLR0142 PROTEIN"/>
    <property type="match status" value="1"/>
</dbReference>
<organism evidence="2 3">
    <name type="scientific">Undibacterium terreum</name>
    <dbReference type="NCBI Taxonomy" id="1224302"/>
    <lineage>
        <taxon>Bacteria</taxon>
        <taxon>Pseudomonadati</taxon>
        <taxon>Pseudomonadota</taxon>
        <taxon>Betaproteobacteria</taxon>
        <taxon>Burkholderiales</taxon>
        <taxon>Oxalobacteraceae</taxon>
        <taxon>Undibacterium</taxon>
    </lineage>
</organism>
<keyword evidence="1" id="KW-0812">Transmembrane</keyword>
<protein>
    <submittedName>
        <fullName evidence="2">DUF1275 family protein</fullName>
    </submittedName>
</protein>
<dbReference type="PANTHER" id="PTHR37314:SF4">
    <property type="entry name" value="UPF0700 TRANSMEMBRANE PROTEIN YOAK"/>
    <property type="match status" value="1"/>
</dbReference>
<evidence type="ECO:0000256" key="1">
    <source>
        <dbReference type="SAM" id="Phobius"/>
    </source>
</evidence>
<feature type="transmembrane region" description="Helical" evidence="1">
    <location>
        <begin position="21"/>
        <end position="45"/>
    </location>
</feature>
<feature type="transmembrane region" description="Helical" evidence="1">
    <location>
        <begin position="65"/>
        <end position="88"/>
    </location>
</feature>
<name>A0A916UCS6_9BURK</name>
<feature type="transmembrane region" description="Helical" evidence="1">
    <location>
        <begin position="100"/>
        <end position="121"/>
    </location>
</feature>
<reference evidence="2" key="2">
    <citation type="submission" date="2020-09" db="EMBL/GenBank/DDBJ databases">
        <authorList>
            <person name="Sun Q."/>
            <person name="Zhou Y."/>
        </authorList>
    </citation>
    <scope>NUCLEOTIDE SEQUENCE</scope>
    <source>
        <strain evidence="2">CGMCC 1.10998</strain>
    </source>
</reference>
<dbReference type="RefSeq" id="WP_188565198.1">
    <property type="nucleotide sequence ID" value="NZ_BMED01000001.1"/>
</dbReference>
<gene>
    <name evidence="2" type="ORF">GCM10011396_13970</name>
</gene>
<evidence type="ECO:0000313" key="3">
    <source>
        <dbReference type="Proteomes" id="UP000637423"/>
    </source>
</evidence>
<feature type="transmembrane region" description="Helical" evidence="1">
    <location>
        <begin position="127"/>
        <end position="147"/>
    </location>
</feature>
<proteinExistence type="predicted"/>
<sequence>MPLLYLRQLTSNKRDSRKDRHLGYVLAFVAGAVNAGGFLAIGRYTSHMTGIVSGMADSAALGESGLALAALAAWIAFVLGAATTALLINWARRSQLRSQYALSLLVEAALLLLFGLAGLNLAAMRDLLAPITVLLLCFIMGLQNAIITKVSGAVIRTTHVTGLSTDIGIELGKLFYYNRRQIPGQIVYANRSKLRLHATLIFCFFIGGVSGALGFKHIGYSATIFLSALLALLSFGPIWYDLRLRWRFFRRNKREKPG</sequence>
<keyword evidence="1" id="KW-0472">Membrane</keyword>
<dbReference type="Proteomes" id="UP000637423">
    <property type="component" value="Unassembled WGS sequence"/>
</dbReference>
<comment type="caution">
    <text evidence="2">The sequence shown here is derived from an EMBL/GenBank/DDBJ whole genome shotgun (WGS) entry which is preliminary data.</text>
</comment>
<dbReference type="Pfam" id="PF06912">
    <property type="entry name" value="DUF1275"/>
    <property type="match status" value="1"/>
</dbReference>
<dbReference type="InterPro" id="IPR010699">
    <property type="entry name" value="DUF1275"/>
</dbReference>
<evidence type="ECO:0000313" key="2">
    <source>
        <dbReference type="EMBL" id="GGC68093.1"/>
    </source>
</evidence>
<keyword evidence="1" id="KW-1133">Transmembrane helix</keyword>
<feature type="transmembrane region" description="Helical" evidence="1">
    <location>
        <begin position="196"/>
        <end position="215"/>
    </location>
</feature>
<accession>A0A916UCS6</accession>
<dbReference type="AlphaFoldDB" id="A0A916UCS6"/>